<comment type="caution">
    <text evidence="2">The sequence shown here is derived from an EMBL/GenBank/DDBJ whole genome shotgun (WGS) entry which is preliminary data.</text>
</comment>
<keyword evidence="1" id="KW-0812">Transmembrane</keyword>
<sequence length="74" mass="8337">MFRVDAGVGQVTGRKKTARVAGGFRYLLGALFLLQAPLSFRQRCEMPKVKVKKLGEGHERKMRRCRKNCGAQVT</sequence>
<keyword evidence="1" id="KW-0472">Membrane</keyword>
<evidence type="ECO:0000313" key="3">
    <source>
        <dbReference type="Proteomes" id="UP001164374"/>
    </source>
</evidence>
<accession>A0AAE3LBL4</accession>
<protein>
    <submittedName>
        <fullName evidence="2">Uncharacterized protein</fullName>
    </submittedName>
</protein>
<dbReference type="AlphaFoldDB" id="A0AAE3LBL4"/>
<gene>
    <name evidence="2" type="ORF">N5I87_06265</name>
</gene>
<keyword evidence="1" id="KW-1133">Transmembrane helix</keyword>
<feature type="transmembrane region" description="Helical" evidence="1">
    <location>
        <begin position="23"/>
        <end position="40"/>
    </location>
</feature>
<proteinExistence type="predicted"/>
<dbReference type="Proteomes" id="UP001164374">
    <property type="component" value="Unassembled WGS sequence"/>
</dbReference>
<evidence type="ECO:0000256" key="1">
    <source>
        <dbReference type="SAM" id="Phobius"/>
    </source>
</evidence>
<dbReference type="RefSeq" id="WP_260798760.1">
    <property type="nucleotide sequence ID" value="NZ_JAOCQJ010000002.1"/>
</dbReference>
<organism evidence="2 3">
    <name type="scientific">Ralstonia mojiangensis</name>
    <dbReference type="NCBI Taxonomy" id="2953895"/>
    <lineage>
        <taxon>Bacteria</taxon>
        <taxon>Pseudomonadati</taxon>
        <taxon>Pseudomonadota</taxon>
        <taxon>Betaproteobacteria</taxon>
        <taxon>Burkholderiales</taxon>
        <taxon>Burkholderiaceae</taxon>
        <taxon>Ralstonia</taxon>
    </lineage>
</organism>
<reference evidence="2" key="1">
    <citation type="journal article" date="2023" name="Front. Microbiol.">
        <title>Ralstonia chuxiongensis sp. nov., Ralstonia mojiangensis sp. nov., and Ralstonia soli sp. nov., isolated from tobacco fields, are three novel species in the family Burkholderiaceae.</title>
        <authorList>
            <person name="Lu C.H."/>
            <person name="Zhang Y.Y."/>
            <person name="Jiang N."/>
            <person name="Chen W."/>
            <person name="Shao X."/>
            <person name="Zhao Z.M."/>
            <person name="Lu W.L."/>
            <person name="Hu X."/>
            <person name="Xi Y.X."/>
            <person name="Zou S.Y."/>
            <person name="Wei Q.J."/>
            <person name="Lin Z.L."/>
            <person name="Gong L."/>
            <person name="Gai X.T."/>
            <person name="Zhang L.Q."/>
            <person name="Li J.Y."/>
            <person name="Jin Y."/>
            <person name="Xia Z.Y."/>
        </authorList>
    </citation>
    <scope>NUCLEOTIDE SEQUENCE</scope>
    <source>
        <strain evidence="2">22TCCZM01-4</strain>
    </source>
</reference>
<reference evidence="2" key="2">
    <citation type="submission" date="2023-02" db="EMBL/GenBank/DDBJ databases">
        <authorList>
            <person name="Lu C.-H."/>
        </authorList>
    </citation>
    <scope>NUCLEOTIDE SEQUENCE</scope>
    <source>
        <strain evidence="2">22TCCZM01-4</strain>
    </source>
</reference>
<dbReference type="EMBL" id="JAOCQJ010000002">
    <property type="protein sequence ID" value="MCT7315602.1"/>
    <property type="molecule type" value="Genomic_DNA"/>
</dbReference>
<evidence type="ECO:0000313" key="2">
    <source>
        <dbReference type="EMBL" id="MCT7315602.1"/>
    </source>
</evidence>
<name>A0AAE3LBL4_9RALS</name>